<evidence type="ECO:0000256" key="2">
    <source>
        <dbReference type="ARBA" id="ARBA00023082"/>
    </source>
</evidence>
<dbReference type="AlphaFoldDB" id="A0A3B1CJZ8"/>
<dbReference type="PIRSF" id="PIRSF000770">
    <property type="entry name" value="RNA_pol_sigma-SigE/K"/>
    <property type="match status" value="1"/>
</dbReference>
<dbReference type="Gene3D" id="1.20.140.160">
    <property type="match status" value="1"/>
</dbReference>
<dbReference type="GO" id="GO:0003677">
    <property type="term" value="F:DNA binding"/>
    <property type="evidence" value="ECO:0007669"/>
    <property type="project" value="UniProtKB-KW"/>
</dbReference>
<dbReference type="GO" id="GO:0003899">
    <property type="term" value="F:DNA-directed RNA polymerase activity"/>
    <property type="evidence" value="ECO:0007669"/>
    <property type="project" value="InterPro"/>
</dbReference>
<keyword evidence="7" id="KW-0969">Cilium</keyword>
<dbReference type="NCBIfam" id="TIGR02479">
    <property type="entry name" value="FliA_WhiG"/>
    <property type="match status" value="1"/>
</dbReference>
<gene>
    <name evidence="7" type="ORF">MNBD_NITROSPINAE01-797</name>
</gene>
<evidence type="ECO:0000259" key="5">
    <source>
        <dbReference type="PROSITE" id="PS00715"/>
    </source>
</evidence>
<dbReference type="InterPro" id="IPR007627">
    <property type="entry name" value="RNA_pol_sigma70_r2"/>
</dbReference>
<proteinExistence type="predicted"/>
<dbReference type="NCBIfam" id="TIGR02937">
    <property type="entry name" value="sigma70-ECF"/>
    <property type="match status" value="1"/>
</dbReference>
<dbReference type="PANTHER" id="PTHR30385:SF7">
    <property type="entry name" value="RNA POLYMERASE SIGMA FACTOR FLIA"/>
    <property type="match status" value="1"/>
</dbReference>
<protein>
    <submittedName>
        <fullName evidence="7">RNA polymerase sigma factor for flagellar operon</fullName>
    </submittedName>
</protein>
<evidence type="ECO:0000256" key="4">
    <source>
        <dbReference type="ARBA" id="ARBA00023163"/>
    </source>
</evidence>
<keyword evidence="7" id="KW-0282">Flagellum</keyword>
<keyword evidence="4" id="KW-0804">Transcription</keyword>
<dbReference type="Pfam" id="PF04539">
    <property type="entry name" value="Sigma70_r3"/>
    <property type="match status" value="1"/>
</dbReference>
<evidence type="ECO:0000259" key="6">
    <source>
        <dbReference type="PROSITE" id="PS00716"/>
    </source>
</evidence>
<evidence type="ECO:0000313" key="7">
    <source>
        <dbReference type="EMBL" id="VAX22990.1"/>
    </source>
</evidence>
<dbReference type="NCBIfam" id="NF005413">
    <property type="entry name" value="PRK06986.1"/>
    <property type="match status" value="1"/>
</dbReference>
<reference evidence="7" key="1">
    <citation type="submission" date="2018-06" db="EMBL/GenBank/DDBJ databases">
        <authorList>
            <person name="Zhirakovskaya E."/>
        </authorList>
    </citation>
    <scope>NUCLEOTIDE SEQUENCE</scope>
</reference>
<feature type="domain" description="RNA polymerase sigma-70" evidence="5">
    <location>
        <begin position="51"/>
        <end position="64"/>
    </location>
</feature>
<dbReference type="PROSITE" id="PS00716">
    <property type="entry name" value="SIGMA70_2"/>
    <property type="match status" value="1"/>
</dbReference>
<dbReference type="PRINTS" id="PR00046">
    <property type="entry name" value="SIGMA70FCT"/>
</dbReference>
<dbReference type="EMBL" id="UOGC01000144">
    <property type="protein sequence ID" value="VAX22990.1"/>
    <property type="molecule type" value="Genomic_DNA"/>
</dbReference>
<accession>A0A3B1CJZ8</accession>
<dbReference type="Gene3D" id="1.10.1740.10">
    <property type="match status" value="1"/>
</dbReference>
<dbReference type="SUPFAM" id="SSF88946">
    <property type="entry name" value="Sigma2 domain of RNA polymerase sigma factors"/>
    <property type="match status" value="1"/>
</dbReference>
<dbReference type="InterPro" id="IPR012845">
    <property type="entry name" value="RNA_pol_sigma_FliA_WhiG"/>
</dbReference>
<evidence type="ECO:0000256" key="1">
    <source>
        <dbReference type="ARBA" id="ARBA00023015"/>
    </source>
</evidence>
<dbReference type="SUPFAM" id="SSF88659">
    <property type="entry name" value="Sigma3 and sigma4 domains of RNA polymerase sigma factors"/>
    <property type="match status" value="2"/>
</dbReference>
<dbReference type="InterPro" id="IPR014284">
    <property type="entry name" value="RNA_pol_sigma-70_dom"/>
</dbReference>
<dbReference type="InterPro" id="IPR013324">
    <property type="entry name" value="RNA_pol_sigma_r3/r4-like"/>
</dbReference>
<dbReference type="InterPro" id="IPR007624">
    <property type="entry name" value="RNA_pol_sigma70_r3"/>
</dbReference>
<dbReference type="Pfam" id="PF04542">
    <property type="entry name" value="Sigma70_r2"/>
    <property type="match status" value="1"/>
</dbReference>
<dbReference type="PANTHER" id="PTHR30385">
    <property type="entry name" value="SIGMA FACTOR F FLAGELLAR"/>
    <property type="match status" value="1"/>
</dbReference>
<keyword evidence="7" id="KW-0966">Cell projection</keyword>
<dbReference type="GO" id="GO:0016987">
    <property type="term" value="F:sigma factor activity"/>
    <property type="evidence" value="ECO:0007669"/>
    <property type="project" value="UniProtKB-KW"/>
</dbReference>
<organism evidence="7">
    <name type="scientific">hydrothermal vent metagenome</name>
    <dbReference type="NCBI Taxonomy" id="652676"/>
    <lineage>
        <taxon>unclassified sequences</taxon>
        <taxon>metagenomes</taxon>
        <taxon>ecological metagenomes</taxon>
    </lineage>
</organism>
<name>A0A3B1CJZ8_9ZZZZ</name>
<feature type="domain" description="RNA polymerase sigma-70" evidence="6">
    <location>
        <begin position="218"/>
        <end position="244"/>
    </location>
</feature>
<sequence length="266" mass="30274">MKNKYYSEPLSGGVKLGTPQADQLIVEYSPLIKYVAYRLAMRLPSHIELDDLISSGVIGLIDAIEKFNPDKETQFKTYAEIRIRGAMLDELRSQDWVPRSVRQKATTVSAGYAELEQKLGRPAEDKEMAEHMEMSLVDFHNLLQQAKGQVIMSIEDLGGVSKDGEKRDLMEVLAGTKETDPETLARLGEIRTIIAQAIDMLPEKERLVVSLYYYEELTMKEIGEVLGITESRISQIHTKCVLRLRAKLRKFIHEDEDLDTSDIERE</sequence>
<keyword evidence="1" id="KW-0805">Transcription regulation</keyword>
<dbReference type="CDD" id="cd06171">
    <property type="entry name" value="Sigma70_r4"/>
    <property type="match status" value="1"/>
</dbReference>
<dbReference type="Pfam" id="PF04545">
    <property type="entry name" value="Sigma70_r4"/>
    <property type="match status" value="1"/>
</dbReference>
<keyword evidence="3" id="KW-0238">DNA-binding</keyword>
<dbReference type="InterPro" id="IPR013325">
    <property type="entry name" value="RNA_pol_sigma_r2"/>
</dbReference>
<evidence type="ECO:0000256" key="3">
    <source>
        <dbReference type="ARBA" id="ARBA00023125"/>
    </source>
</evidence>
<dbReference type="InterPro" id="IPR000943">
    <property type="entry name" value="RNA_pol_sigma70"/>
</dbReference>
<keyword evidence="2" id="KW-0731">Sigma factor</keyword>
<dbReference type="PROSITE" id="PS00715">
    <property type="entry name" value="SIGMA70_1"/>
    <property type="match status" value="1"/>
</dbReference>
<dbReference type="GO" id="GO:0006352">
    <property type="term" value="P:DNA-templated transcription initiation"/>
    <property type="evidence" value="ECO:0007669"/>
    <property type="project" value="InterPro"/>
</dbReference>
<dbReference type="InterPro" id="IPR007630">
    <property type="entry name" value="RNA_pol_sigma70_r4"/>
</dbReference>